<feature type="region of interest" description="Disordered" evidence="1">
    <location>
        <begin position="172"/>
        <end position="204"/>
    </location>
</feature>
<dbReference type="EMBL" id="JANIDW010000001">
    <property type="protein sequence ID" value="MCX5614390.1"/>
    <property type="molecule type" value="Genomic_DNA"/>
</dbReference>
<reference evidence="2 3" key="1">
    <citation type="submission" date="2022-07" db="EMBL/GenBank/DDBJ databases">
        <title>Bombella genomes.</title>
        <authorList>
            <person name="Harer L."/>
            <person name="Styblova S."/>
            <person name="Ehrmann M."/>
        </authorList>
    </citation>
    <scope>NUCLEOTIDE SEQUENCE [LARGE SCALE GENOMIC DNA]</scope>
    <source>
        <strain evidence="2 3">TMW 2.2558</strain>
    </source>
</reference>
<feature type="region of interest" description="Disordered" evidence="1">
    <location>
        <begin position="27"/>
        <end position="65"/>
    </location>
</feature>
<sequence>MKLQTMQDESYLTEHSLREALERMGMGNDTVSPSQPRMVGNRQQNSGASGRVPFRGRVNQQTTTRRRRFAGDDTVVVEHQTLARPGQKRNVNRIAATIEVGQEQERLKQSLQRERRRSHDAEAELAILGDRVRTATTQITHLRLQVDEGKKLIQQRDEEILCLRSELHQLRGQQRKKSASATKVKAASVEADESNQKPVQWWKD</sequence>
<dbReference type="Proteomes" id="UP001165648">
    <property type="component" value="Unassembled WGS sequence"/>
</dbReference>
<comment type="caution">
    <text evidence="2">The sequence shown here is derived from an EMBL/GenBank/DDBJ whole genome shotgun (WGS) entry which is preliminary data.</text>
</comment>
<feature type="compositionally biased region" description="Low complexity" evidence="1">
    <location>
        <begin position="179"/>
        <end position="189"/>
    </location>
</feature>
<protein>
    <submittedName>
        <fullName evidence="2">Uncharacterized protein</fullName>
    </submittedName>
</protein>
<organism evidence="2 3">
    <name type="scientific">Bombella saccharophila</name>
    <dbReference type="NCBI Taxonomy" id="2967338"/>
    <lineage>
        <taxon>Bacteria</taxon>
        <taxon>Pseudomonadati</taxon>
        <taxon>Pseudomonadota</taxon>
        <taxon>Alphaproteobacteria</taxon>
        <taxon>Acetobacterales</taxon>
        <taxon>Acetobacteraceae</taxon>
        <taxon>Bombella</taxon>
    </lineage>
</organism>
<evidence type="ECO:0000313" key="3">
    <source>
        <dbReference type="Proteomes" id="UP001165648"/>
    </source>
</evidence>
<evidence type="ECO:0000256" key="1">
    <source>
        <dbReference type="SAM" id="MobiDB-lite"/>
    </source>
</evidence>
<dbReference type="RefSeq" id="WP_266106505.1">
    <property type="nucleotide sequence ID" value="NZ_JANIDW010000001.1"/>
</dbReference>
<name>A0ABT3W5Q3_9PROT</name>
<gene>
    <name evidence="2" type="ORF">NQF64_03920</name>
</gene>
<proteinExistence type="predicted"/>
<evidence type="ECO:0000313" key="2">
    <source>
        <dbReference type="EMBL" id="MCX5614390.1"/>
    </source>
</evidence>
<accession>A0ABT3W5Q3</accession>
<keyword evidence="3" id="KW-1185">Reference proteome</keyword>
<feature type="compositionally biased region" description="Polar residues" evidence="1">
    <location>
        <begin position="29"/>
        <end position="48"/>
    </location>
</feature>